<accession>A0A9P8Y2N6</accession>
<dbReference type="AlphaFoldDB" id="A0A9P8Y2N6"/>
<comment type="caution">
    <text evidence="5">The sequence shown here is derived from an EMBL/GenBank/DDBJ whole genome shotgun (WGS) entry which is preliminary data.</text>
</comment>
<gene>
    <name evidence="5" type="ORF">B0I36DRAFT_365211</name>
</gene>
<dbReference type="EMBL" id="JAGTJQ010000007">
    <property type="protein sequence ID" value="KAH7028097.1"/>
    <property type="molecule type" value="Genomic_DNA"/>
</dbReference>
<keyword evidence="3" id="KW-0732">Signal</keyword>
<evidence type="ECO:0000256" key="2">
    <source>
        <dbReference type="SAM" id="Phobius"/>
    </source>
</evidence>
<dbReference type="Pfam" id="PF26534">
    <property type="entry name" value="NTF2_7"/>
    <property type="match status" value="1"/>
</dbReference>
<dbReference type="OrthoDB" id="5596743at2759"/>
<evidence type="ECO:0000313" key="6">
    <source>
        <dbReference type="Proteomes" id="UP000756346"/>
    </source>
</evidence>
<evidence type="ECO:0000313" key="5">
    <source>
        <dbReference type="EMBL" id="KAH7028097.1"/>
    </source>
</evidence>
<feature type="chain" id="PRO_5040303351" description="NTF2-like domain-containing protein" evidence="3">
    <location>
        <begin position="19"/>
        <end position="299"/>
    </location>
</feature>
<feature type="domain" description="NTF2-like" evidence="4">
    <location>
        <begin position="37"/>
        <end position="173"/>
    </location>
</feature>
<sequence length="299" mass="32292">MKFTLTIVSAILAAVAMASPSVPRGDGDSVSDASYGDCLTAAGAKKVANNYASLIGQYTEAKAQNLLHSGFSETSDSINVLSKKPLGSVTFPTKAAFIAELNKFPVFPLSITSIEAYTCDTVVVRWTQTFGRTKPQPAAGISSLRMKKTKDGWKFYRIFTEFNSITYYQNMGGVCPVVAERASNNNIESTSTSRERGRFGHHLPQSPSASYLATHWPTLPMSPIATMPPLAVGLAVTFAVLMGFVLAITCMLYCRASGRAGDLNSHNLGFTPLTTIHEASDEEDEGEDDRRQRTARSPV</sequence>
<dbReference type="Proteomes" id="UP000756346">
    <property type="component" value="Unassembled WGS sequence"/>
</dbReference>
<feature type="region of interest" description="Disordered" evidence="1">
    <location>
        <begin position="275"/>
        <end position="299"/>
    </location>
</feature>
<dbReference type="GeneID" id="70188652"/>
<keyword evidence="2" id="KW-0812">Transmembrane</keyword>
<feature type="transmembrane region" description="Helical" evidence="2">
    <location>
        <begin position="230"/>
        <end position="254"/>
    </location>
</feature>
<name>A0A9P8Y2N6_9PEZI</name>
<organism evidence="5 6">
    <name type="scientific">Microdochium trichocladiopsis</name>
    <dbReference type="NCBI Taxonomy" id="1682393"/>
    <lineage>
        <taxon>Eukaryota</taxon>
        <taxon>Fungi</taxon>
        <taxon>Dikarya</taxon>
        <taxon>Ascomycota</taxon>
        <taxon>Pezizomycotina</taxon>
        <taxon>Sordariomycetes</taxon>
        <taxon>Xylariomycetidae</taxon>
        <taxon>Xylariales</taxon>
        <taxon>Microdochiaceae</taxon>
        <taxon>Microdochium</taxon>
    </lineage>
</organism>
<keyword evidence="2" id="KW-1133">Transmembrane helix</keyword>
<evidence type="ECO:0000256" key="3">
    <source>
        <dbReference type="SAM" id="SignalP"/>
    </source>
</evidence>
<keyword evidence="6" id="KW-1185">Reference proteome</keyword>
<evidence type="ECO:0000259" key="4">
    <source>
        <dbReference type="Pfam" id="PF26534"/>
    </source>
</evidence>
<dbReference type="RefSeq" id="XP_046010896.1">
    <property type="nucleotide sequence ID" value="XM_046159106.1"/>
</dbReference>
<proteinExistence type="predicted"/>
<evidence type="ECO:0000256" key="1">
    <source>
        <dbReference type="SAM" id="MobiDB-lite"/>
    </source>
</evidence>
<dbReference type="InterPro" id="IPR058645">
    <property type="entry name" value="NTF2-like_dom_7"/>
</dbReference>
<protein>
    <recommendedName>
        <fullName evidence="4">NTF2-like domain-containing protein</fullName>
    </recommendedName>
</protein>
<reference evidence="5" key="1">
    <citation type="journal article" date="2021" name="Nat. Commun.">
        <title>Genetic determinants of endophytism in the Arabidopsis root mycobiome.</title>
        <authorList>
            <person name="Mesny F."/>
            <person name="Miyauchi S."/>
            <person name="Thiergart T."/>
            <person name="Pickel B."/>
            <person name="Atanasova L."/>
            <person name="Karlsson M."/>
            <person name="Huettel B."/>
            <person name="Barry K.W."/>
            <person name="Haridas S."/>
            <person name="Chen C."/>
            <person name="Bauer D."/>
            <person name="Andreopoulos W."/>
            <person name="Pangilinan J."/>
            <person name="LaButti K."/>
            <person name="Riley R."/>
            <person name="Lipzen A."/>
            <person name="Clum A."/>
            <person name="Drula E."/>
            <person name="Henrissat B."/>
            <person name="Kohler A."/>
            <person name="Grigoriev I.V."/>
            <person name="Martin F.M."/>
            <person name="Hacquard S."/>
        </authorList>
    </citation>
    <scope>NUCLEOTIDE SEQUENCE</scope>
    <source>
        <strain evidence="5">MPI-CAGE-CH-0230</strain>
    </source>
</reference>
<feature type="signal peptide" evidence="3">
    <location>
        <begin position="1"/>
        <end position="18"/>
    </location>
</feature>
<keyword evidence="2" id="KW-0472">Membrane</keyword>